<reference evidence="2 3" key="1">
    <citation type="submission" date="2020-02" db="EMBL/GenBank/DDBJ databases">
        <title>Draft genome sequence of Haematococcus lacustris strain NIES-144.</title>
        <authorList>
            <person name="Morimoto D."/>
            <person name="Nakagawa S."/>
            <person name="Yoshida T."/>
            <person name="Sawayama S."/>
        </authorList>
    </citation>
    <scope>NUCLEOTIDE SEQUENCE [LARGE SCALE GENOMIC DNA]</scope>
    <source>
        <strain evidence="2 3">NIES-144</strain>
    </source>
</reference>
<evidence type="ECO:0000256" key="1">
    <source>
        <dbReference type="SAM" id="MobiDB-lite"/>
    </source>
</evidence>
<feature type="non-terminal residue" evidence="2">
    <location>
        <position position="162"/>
    </location>
</feature>
<evidence type="ECO:0000313" key="2">
    <source>
        <dbReference type="EMBL" id="GFH09737.1"/>
    </source>
</evidence>
<evidence type="ECO:0000313" key="3">
    <source>
        <dbReference type="Proteomes" id="UP000485058"/>
    </source>
</evidence>
<comment type="caution">
    <text evidence="2">The sequence shown here is derived from an EMBL/GenBank/DDBJ whole genome shotgun (WGS) entry which is preliminary data.</text>
</comment>
<feature type="region of interest" description="Disordered" evidence="1">
    <location>
        <begin position="110"/>
        <end position="162"/>
    </location>
</feature>
<protein>
    <submittedName>
        <fullName evidence="2">Uncharacterized protein</fullName>
    </submittedName>
</protein>
<keyword evidence="3" id="KW-1185">Reference proteome</keyword>
<feature type="compositionally biased region" description="Low complexity" evidence="1">
    <location>
        <begin position="8"/>
        <end position="18"/>
    </location>
</feature>
<organism evidence="2 3">
    <name type="scientific">Haematococcus lacustris</name>
    <name type="common">Green alga</name>
    <name type="synonym">Haematococcus pluvialis</name>
    <dbReference type="NCBI Taxonomy" id="44745"/>
    <lineage>
        <taxon>Eukaryota</taxon>
        <taxon>Viridiplantae</taxon>
        <taxon>Chlorophyta</taxon>
        <taxon>core chlorophytes</taxon>
        <taxon>Chlorophyceae</taxon>
        <taxon>CS clade</taxon>
        <taxon>Chlamydomonadales</taxon>
        <taxon>Haematococcaceae</taxon>
        <taxon>Haematococcus</taxon>
    </lineage>
</organism>
<dbReference type="AlphaFoldDB" id="A0A699YHS8"/>
<proteinExistence type="predicted"/>
<name>A0A699YHS8_HAELA</name>
<feature type="region of interest" description="Disordered" evidence="1">
    <location>
        <begin position="1"/>
        <end position="29"/>
    </location>
</feature>
<accession>A0A699YHS8</accession>
<dbReference type="Proteomes" id="UP000485058">
    <property type="component" value="Unassembled WGS sequence"/>
</dbReference>
<gene>
    <name evidence="2" type="ORF">HaLaN_04934</name>
</gene>
<sequence>PRDESSETSESSELSELSEISERSEVPSPPLTCITPAGYSFRQGLDAFGNNISCGSGQDATVNASFVANICSTTPQCVAFVIWLNPEAMFSSHCLKSAVGELIESPDFDGPCRVTSSNPSSPTPFAPDPPSFYTPPPDQPYNHPPPPDPPFSPPSTFPPNPT</sequence>
<feature type="non-terminal residue" evidence="2">
    <location>
        <position position="1"/>
    </location>
</feature>
<dbReference type="EMBL" id="BLLF01000258">
    <property type="protein sequence ID" value="GFH09737.1"/>
    <property type="molecule type" value="Genomic_DNA"/>
</dbReference>
<feature type="compositionally biased region" description="Pro residues" evidence="1">
    <location>
        <begin position="121"/>
        <end position="162"/>
    </location>
</feature>